<feature type="transmembrane region" description="Helical" evidence="3">
    <location>
        <begin position="21"/>
        <end position="45"/>
    </location>
</feature>
<dbReference type="PANTHER" id="PTHR24637">
    <property type="entry name" value="COLLAGEN"/>
    <property type="match status" value="1"/>
</dbReference>
<dbReference type="Pfam" id="PF01484">
    <property type="entry name" value="Col_cuticle_N"/>
    <property type="match status" value="1"/>
</dbReference>
<keyword evidence="3" id="KW-0472">Membrane</keyword>
<feature type="domain" description="Nematode cuticle collagen N-terminal" evidence="4">
    <location>
        <begin position="18"/>
        <end position="70"/>
    </location>
</feature>
<evidence type="ECO:0000259" key="4">
    <source>
        <dbReference type="SMART" id="SM01088"/>
    </source>
</evidence>
<dbReference type="AlphaFoldDB" id="A0A914Z466"/>
<evidence type="ECO:0000256" key="1">
    <source>
        <dbReference type="ARBA" id="ARBA00022737"/>
    </source>
</evidence>
<reference evidence="6" key="1">
    <citation type="submission" date="2022-11" db="UniProtKB">
        <authorList>
            <consortium name="WormBaseParasite"/>
        </authorList>
    </citation>
    <scope>IDENTIFICATION</scope>
</reference>
<dbReference type="Pfam" id="PF01391">
    <property type="entry name" value="Collagen"/>
    <property type="match status" value="2"/>
</dbReference>
<dbReference type="SMART" id="SM01088">
    <property type="entry name" value="Col_cuticle_N"/>
    <property type="match status" value="1"/>
</dbReference>
<feature type="region of interest" description="Disordered" evidence="2">
    <location>
        <begin position="162"/>
        <end position="354"/>
    </location>
</feature>
<name>A0A914Z466_9BILA</name>
<dbReference type="WBParaSite" id="PSU_v2.g505.t1">
    <property type="protein sequence ID" value="PSU_v2.g505.t1"/>
    <property type="gene ID" value="PSU_v2.g505"/>
</dbReference>
<keyword evidence="5" id="KW-1185">Reference proteome</keyword>
<protein>
    <submittedName>
        <fullName evidence="6">Nematode cuticle collagen N-terminal domain-containing protein</fullName>
    </submittedName>
</protein>
<evidence type="ECO:0000256" key="3">
    <source>
        <dbReference type="SAM" id="Phobius"/>
    </source>
</evidence>
<dbReference type="Proteomes" id="UP000887577">
    <property type="component" value="Unplaced"/>
</dbReference>
<accession>A0A914Z466</accession>
<feature type="compositionally biased region" description="Low complexity" evidence="2">
    <location>
        <begin position="165"/>
        <end position="186"/>
    </location>
</feature>
<feature type="compositionally biased region" description="Pro residues" evidence="2">
    <location>
        <begin position="274"/>
        <end position="285"/>
    </location>
</feature>
<evidence type="ECO:0000313" key="6">
    <source>
        <dbReference type="WBParaSite" id="PSU_v2.g505.t1"/>
    </source>
</evidence>
<keyword evidence="3" id="KW-1133">Transmembrane helix</keyword>
<feature type="region of interest" description="Disordered" evidence="2">
    <location>
        <begin position="98"/>
        <end position="148"/>
    </location>
</feature>
<keyword evidence="3" id="KW-0812">Transmembrane</keyword>
<keyword evidence="1" id="KW-0677">Repeat</keyword>
<dbReference type="PANTHER" id="PTHR24637:SF301">
    <property type="entry name" value="NEMATODE CUTICLE COLLAGEN N-TERMINAL DOMAIN-CONTAINING PROTEIN"/>
    <property type="match status" value="1"/>
</dbReference>
<evidence type="ECO:0000256" key="2">
    <source>
        <dbReference type="SAM" id="MobiDB-lite"/>
    </source>
</evidence>
<dbReference type="GO" id="GO:0042302">
    <property type="term" value="F:structural constituent of cuticle"/>
    <property type="evidence" value="ECO:0007669"/>
    <property type="project" value="InterPro"/>
</dbReference>
<dbReference type="InterPro" id="IPR008160">
    <property type="entry name" value="Collagen"/>
</dbReference>
<feature type="compositionally biased region" description="Low complexity" evidence="2">
    <location>
        <begin position="248"/>
        <end position="260"/>
    </location>
</feature>
<sequence length="354" mass="36878">MGECNFEERRRYADQLRKITFFGILLSTVATIASVIIVPLVYGYIQRIQSSLVTELELCRTESSRMWNEYTVTTQYMGLMTQQPRRFRRGYLPHRYETSSDGYGGDNSGYGSVSHPASNNNYGGEAPVVNTRIPSATGSNRERFQPRDYSGIEQSKCCACGMGEPGDAGPQGPPGDNGQDGNPGEDGSPGPDARPGDRPNEQSWCFDCMQAPAGPPGVPGVKGIRGLPGQPGDHGLDGRKGGPGPAGQPGRPGALGPPGQKGQRGAPGELKSVPAPPGPQGPVGPPGAHGQKGRPGNDGKPGHPGRAGFPGEPGHPGLAGKDGPQGNQGTEGRPGNGNVCSHCAPPRLESGYNI</sequence>
<organism evidence="5 6">
    <name type="scientific">Panagrolaimus superbus</name>
    <dbReference type="NCBI Taxonomy" id="310955"/>
    <lineage>
        <taxon>Eukaryota</taxon>
        <taxon>Metazoa</taxon>
        <taxon>Ecdysozoa</taxon>
        <taxon>Nematoda</taxon>
        <taxon>Chromadorea</taxon>
        <taxon>Rhabditida</taxon>
        <taxon>Tylenchina</taxon>
        <taxon>Panagrolaimomorpha</taxon>
        <taxon>Panagrolaimoidea</taxon>
        <taxon>Panagrolaimidae</taxon>
        <taxon>Panagrolaimus</taxon>
    </lineage>
</organism>
<proteinExistence type="predicted"/>
<evidence type="ECO:0000313" key="5">
    <source>
        <dbReference type="Proteomes" id="UP000887577"/>
    </source>
</evidence>
<dbReference type="InterPro" id="IPR002486">
    <property type="entry name" value="Col_cuticle_N"/>
</dbReference>